<dbReference type="RefSeq" id="XP_003676450.1">
    <property type="nucleotide sequence ID" value="XM_003676402.1"/>
</dbReference>
<dbReference type="InterPro" id="IPR003695">
    <property type="entry name" value="Ppx_GppA_N"/>
</dbReference>
<dbReference type="FunCoup" id="G0VF24">
    <property type="interactions" value="327"/>
</dbReference>
<accession>G0VF24</accession>
<dbReference type="Pfam" id="PF02541">
    <property type="entry name" value="Ppx-GppA"/>
    <property type="match status" value="1"/>
</dbReference>
<reference evidence="3 4" key="1">
    <citation type="journal article" date="2011" name="Proc. Natl. Acad. Sci. U.S.A.">
        <title>Evolutionary erosion of yeast sex chromosomes by mating-type switching accidents.</title>
        <authorList>
            <person name="Gordon J.L."/>
            <person name="Armisen D."/>
            <person name="Proux-Wera E."/>
            <person name="Oheigeartaigh S.S."/>
            <person name="Byrne K.P."/>
            <person name="Wolfe K.H."/>
        </authorList>
    </citation>
    <scope>NUCLEOTIDE SEQUENCE [LARGE SCALE GENOMIC DNA]</scope>
    <source>
        <strain evidence="4">ATCC 76901 / BCRC 22586 / CBS 4309 / NBRC 1992 / NRRL Y-12630</strain>
    </source>
</reference>
<dbReference type="EMBL" id="HE576756">
    <property type="protein sequence ID" value="CCC70089.1"/>
    <property type="molecule type" value="Genomic_DNA"/>
</dbReference>
<dbReference type="GO" id="GO:0005737">
    <property type="term" value="C:cytoplasm"/>
    <property type="evidence" value="ECO:0007669"/>
    <property type="project" value="EnsemblFungi"/>
</dbReference>
<evidence type="ECO:0000259" key="1">
    <source>
        <dbReference type="Pfam" id="PF02541"/>
    </source>
</evidence>
<dbReference type="SUPFAM" id="SSF53067">
    <property type="entry name" value="Actin-like ATPase domain"/>
    <property type="match status" value="2"/>
</dbReference>
<proteinExistence type="predicted"/>
<dbReference type="GO" id="GO:0035753">
    <property type="term" value="P:maintenance of DNA trinucleotide repeats"/>
    <property type="evidence" value="ECO:0007669"/>
    <property type="project" value="EnsemblFungi"/>
</dbReference>
<feature type="domain" description="RTG2 C-terminal" evidence="2">
    <location>
        <begin position="351"/>
        <end position="567"/>
    </location>
</feature>
<dbReference type="InterPro" id="IPR057512">
    <property type="entry name" value="RTG2_C"/>
</dbReference>
<keyword evidence="4" id="KW-1185">Reference proteome</keyword>
<protein>
    <submittedName>
        <fullName evidence="3">Uncharacterized protein</fullName>
    </submittedName>
</protein>
<dbReference type="AlphaFoldDB" id="G0VF24"/>
<sequence>MSAISDDEGNEADVVSRHLCGIVDIGSSGIRFSISSKAPHHARIMPCVFKDRVGVSLHDVQYEENTLKKIPIPKDIIREICAAMKRFKLICDDFGVLQSSVRVISTDTAKEALNSEEFLNAIYEGTGWEVELLSRDEEARIGVYGVASSFNTISGLVMDLGGVTTQLSWVKSSDGQILQSSTPVSLKYGSNTLSKRLKLEDRRALFLELKKAFKEAMIKIDIPDDMINDAKKNGGFDLWTRGGGFRGMGHLLLSEAEGYPIQTIINGFSCSYDEFVAVSDFLFLKGRIPGSPEKKIFKVTEAKAKQLPTVGFLMNAAFESFPKIKTIHFSEGGVREGVLYSILPRDIRAEDPLLIASRPYAPLLAEKYLNLLRTAIPENDIPDIICSRIAPALCNLAFVHASYPKELQPTAALHIATRGIIAGCHGLSHRTRALIGIALCNRWGGNIPEQEEKYMQALEELVLRDGDGVEARRIVWWTKYIGTIMYVICGVHPGGNIRDDVFDFYVMQTTQTTKDRLPRELRSVASTNLSRVQKHREFEIVVRISKDDLKTSASVRSRIITLQKKVRKLSRGSLEKVKVGVQFYDN</sequence>
<dbReference type="GO" id="GO:0031930">
    <property type="term" value="P:mitochondria-nucleus signaling pathway"/>
    <property type="evidence" value="ECO:0007669"/>
    <property type="project" value="EnsemblFungi"/>
</dbReference>
<evidence type="ECO:0000313" key="3">
    <source>
        <dbReference type="EMBL" id="CCC70089.1"/>
    </source>
</evidence>
<dbReference type="InParanoid" id="G0VF24"/>
<dbReference type="Gene3D" id="3.30.420.150">
    <property type="entry name" value="Exopolyphosphatase. Domain 2"/>
    <property type="match status" value="1"/>
</dbReference>
<evidence type="ECO:0000259" key="2">
    <source>
        <dbReference type="Pfam" id="PF23566"/>
    </source>
</evidence>
<dbReference type="eggNOG" id="ENOG502QRXN">
    <property type="taxonomic scope" value="Eukaryota"/>
</dbReference>
<dbReference type="Gene3D" id="1.10.3210.10">
    <property type="entry name" value="Hypothetical protein af1432"/>
    <property type="match status" value="1"/>
</dbReference>
<dbReference type="HOGENOM" id="CLU_033165_0_0_1"/>
<dbReference type="STRING" id="1064592.G0VF24"/>
<reference key="2">
    <citation type="submission" date="2011-08" db="EMBL/GenBank/DDBJ databases">
        <title>Genome sequence of Naumovozyma castellii.</title>
        <authorList>
            <person name="Gordon J.L."/>
            <person name="Armisen D."/>
            <person name="Proux-Wera E."/>
            <person name="OhEigeartaigh S.S."/>
            <person name="Byrne K.P."/>
            <person name="Wolfe K.H."/>
        </authorList>
    </citation>
    <scope>NUCLEOTIDE SEQUENCE</scope>
    <source>
        <strain>Type strain:CBS 4309</strain>
    </source>
</reference>
<organism evidence="3 4">
    <name type="scientific">Naumovozyma castellii</name>
    <name type="common">Yeast</name>
    <name type="synonym">Saccharomyces castellii</name>
    <dbReference type="NCBI Taxonomy" id="27288"/>
    <lineage>
        <taxon>Eukaryota</taxon>
        <taxon>Fungi</taxon>
        <taxon>Dikarya</taxon>
        <taxon>Ascomycota</taxon>
        <taxon>Saccharomycotina</taxon>
        <taxon>Saccharomycetes</taxon>
        <taxon>Saccharomycetales</taxon>
        <taxon>Saccharomycetaceae</taxon>
        <taxon>Naumovozyma</taxon>
    </lineage>
</organism>
<dbReference type="FunFam" id="3.30.420.40:FF:000191">
    <property type="entry name" value="Retrograde regulation protein 2"/>
    <property type="match status" value="1"/>
</dbReference>
<dbReference type="GeneID" id="96903722"/>
<dbReference type="PANTHER" id="PTHR30005:SF0">
    <property type="entry name" value="RETROGRADE REGULATION PROTEIN 2"/>
    <property type="match status" value="1"/>
</dbReference>
<dbReference type="OrthoDB" id="2014654at2759"/>
<dbReference type="GO" id="GO:0051219">
    <property type="term" value="F:phosphoprotein binding"/>
    <property type="evidence" value="ECO:0007669"/>
    <property type="project" value="EnsemblFungi"/>
</dbReference>
<dbReference type="Pfam" id="PF23566">
    <property type="entry name" value="RTG2_C"/>
    <property type="match status" value="1"/>
</dbReference>
<name>G0VF24_NAUCA</name>
<dbReference type="PANTHER" id="PTHR30005">
    <property type="entry name" value="EXOPOLYPHOSPHATASE"/>
    <property type="match status" value="1"/>
</dbReference>
<dbReference type="InterPro" id="IPR050273">
    <property type="entry name" value="GppA/Ppx_hydrolase"/>
</dbReference>
<dbReference type="OMA" id="GWGYMLM"/>
<dbReference type="GO" id="GO:0000791">
    <property type="term" value="C:euchromatin"/>
    <property type="evidence" value="ECO:0007669"/>
    <property type="project" value="EnsemblFungi"/>
</dbReference>
<dbReference type="Gene3D" id="3.30.420.40">
    <property type="match status" value="1"/>
</dbReference>
<dbReference type="GO" id="GO:0045944">
    <property type="term" value="P:positive regulation of transcription by RNA polymerase II"/>
    <property type="evidence" value="ECO:0007669"/>
    <property type="project" value="EnsemblFungi"/>
</dbReference>
<feature type="domain" description="Ppx/GppA phosphatase N-terminal" evidence="1">
    <location>
        <begin position="34"/>
        <end position="345"/>
    </location>
</feature>
<dbReference type="Proteomes" id="UP000001640">
    <property type="component" value="Chromosome 5"/>
</dbReference>
<dbReference type="InterPro" id="IPR043129">
    <property type="entry name" value="ATPase_NBD"/>
</dbReference>
<gene>
    <name evidence="3" type="primary">NCAS0E00190</name>
    <name evidence="3" type="ordered locus">NCAS_0E00190</name>
</gene>
<dbReference type="KEGG" id="ncs:NCAS_0E00190"/>
<dbReference type="GO" id="GO:0006606">
    <property type="term" value="P:protein import into nucleus"/>
    <property type="evidence" value="ECO:0007669"/>
    <property type="project" value="EnsemblFungi"/>
</dbReference>
<evidence type="ECO:0000313" key="4">
    <source>
        <dbReference type="Proteomes" id="UP000001640"/>
    </source>
</evidence>